<evidence type="ECO:0000256" key="2">
    <source>
        <dbReference type="SAM" id="MobiDB-lite"/>
    </source>
</evidence>
<keyword evidence="1" id="KW-0175">Coiled coil</keyword>
<sequence>MEFLPGAFEHEWERRKAVLLQERQLLKANAIDEEERRRRGGSVAAASPLSGRALGRPTFAKMGGGFGRGQARRQGGEPSMRSRFSGLASGSQPAVVKLASFGGGGRLGAMISYVSRSGDVAVENERGEVFSGRDELSSIRGEWHHLMKNRAESRDIGTFVLDVKDIFDTAGDLHQQARALLQRGFGDRSFAFAVTARGEEDGYRIEGVVVLRDSAGERLTGDRKASTFVQERLDAGRNEPEGAASFRFTGYGNGTDYGTSRLRDLVERYDGGVQDEKGQAIAGAKEAGDLVQQEWRGRLHSRKPRDVMHVVISARAGTDVAAFHAAARDFLAQEFAGHRYVFSMHDPSADPKAEEAGGRRPHVHVHAIVAMRSDAGDRVETTIATFRRWRVTMAEKARDHGIRMEMTDRRERASSPAYTRNQVRPTSRAGRTEHEGTSDAAQQRYEAKRADRQSFARTEDGKAYSTVAREEWAALAANGDVPGARKFAIEQLKRFESAASRINQGEVEVLAGRNSYSQFRTNLVKLVNAVSEGESMRHMTRQEFETYEKRVETALFQAERVTPDDQKKSFEEIVSAAREHVNVRRELMELQERGASSEREGERRSPEQDDDPRTRWDDVVGRHGLRMAEAANQVMLEVERYREEIEKAYARKLDAEKAVLEAGLQREIAKAAELGAAGNTLIREIAEVDEELRVAIERAEHSRESRNWSKVDGTGNAGERADEKQGLDRGDEAAVGRSADYEQDRDVDDRGRLQTERPVARAGDTTRTDPAQQHIPRIEELQREADERREQDRDERER</sequence>
<feature type="region of interest" description="Disordered" evidence="2">
    <location>
        <begin position="700"/>
        <end position="798"/>
    </location>
</feature>
<proteinExistence type="predicted"/>
<comment type="caution">
    <text evidence="3">The sequence shown here is derived from an EMBL/GenBank/DDBJ whole genome shotgun (WGS) entry which is preliminary data.</text>
</comment>
<reference evidence="3 4" key="1">
    <citation type="submission" date="2024-05" db="EMBL/GenBank/DDBJ databases">
        <title>Neorhizobium sp. Rsf11, a plant growth promoting and heavy metal resistant PAH-degrader.</title>
        <authorList>
            <person name="Golubev S.N."/>
            <person name="Muratova A.Y."/>
            <person name="Markelova M.I."/>
        </authorList>
    </citation>
    <scope>NUCLEOTIDE SEQUENCE [LARGE SCALE GENOMIC DNA]</scope>
    <source>
        <strain evidence="3 4">Rsf11</strain>
    </source>
</reference>
<accession>A0ABV0MC27</accession>
<gene>
    <name evidence="3" type="ORF">ABK249_31595</name>
</gene>
<feature type="region of interest" description="Disordered" evidence="2">
    <location>
        <begin position="589"/>
        <end position="616"/>
    </location>
</feature>
<organism evidence="3 4">
    <name type="scientific">Neorhizobium phenanthreniclasticum</name>
    <dbReference type="NCBI Taxonomy" id="3157917"/>
    <lineage>
        <taxon>Bacteria</taxon>
        <taxon>Pseudomonadati</taxon>
        <taxon>Pseudomonadota</taxon>
        <taxon>Alphaproteobacteria</taxon>
        <taxon>Hyphomicrobiales</taxon>
        <taxon>Rhizobiaceae</taxon>
        <taxon>Rhizobium/Agrobacterium group</taxon>
        <taxon>Neorhizobium</taxon>
    </lineage>
</organism>
<feature type="compositionally biased region" description="Basic and acidic residues" evidence="2">
    <location>
        <begin position="700"/>
        <end position="709"/>
    </location>
</feature>
<name>A0ABV0MC27_9HYPH</name>
<feature type="coiled-coil region" evidence="1">
    <location>
        <begin position="631"/>
        <end position="658"/>
    </location>
</feature>
<dbReference type="Proteomes" id="UP001496627">
    <property type="component" value="Unassembled WGS sequence"/>
</dbReference>
<feature type="compositionally biased region" description="Polar residues" evidence="2">
    <location>
        <begin position="416"/>
        <end position="425"/>
    </location>
</feature>
<feature type="region of interest" description="Disordered" evidence="2">
    <location>
        <begin position="57"/>
        <end position="87"/>
    </location>
</feature>
<feature type="compositionally biased region" description="Basic and acidic residues" evidence="2">
    <location>
        <begin position="776"/>
        <end position="798"/>
    </location>
</feature>
<feature type="compositionally biased region" description="Basic and acidic residues" evidence="2">
    <location>
        <begin position="719"/>
        <end position="767"/>
    </location>
</feature>
<keyword evidence="4" id="KW-1185">Reference proteome</keyword>
<evidence type="ECO:0000313" key="3">
    <source>
        <dbReference type="EMBL" id="MEQ1409450.1"/>
    </source>
</evidence>
<protein>
    <submittedName>
        <fullName evidence="3">Conjugal transfer protein TraA</fullName>
    </submittedName>
</protein>
<feature type="region of interest" description="Disordered" evidence="2">
    <location>
        <begin position="403"/>
        <end position="461"/>
    </location>
</feature>
<evidence type="ECO:0000256" key="1">
    <source>
        <dbReference type="SAM" id="Coils"/>
    </source>
</evidence>
<dbReference type="RefSeq" id="WP_210058765.1">
    <property type="nucleotide sequence ID" value="NZ_JBEAAL010000044.1"/>
</dbReference>
<evidence type="ECO:0000313" key="4">
    <source>
        <dbReference type="Proteomes" id="UP001496627"/>
    </source>
</evidence>
<dbReference type="EMBL" id="JBEAAL010000044">
    <property type="protein sequence ID" value="MEQ1409450.1"/>
    <property type="molecule type" value="Genomic_DNA"/>
</dbReference>
<feature type="compositionally biased region" description="Basic and acidic residues" evidence="2">
    <location>
        <begin position="403"/>
        <end position="413"/>
    </location>
</feature>
<feature type="compositionally biased region" description="Basic and acidic residues" evidence="2">
    <location>
        <begin position="445"/>
        <end position="461"/>
    </location>
</feature>